<feature type="domain" description="Homing endonuclease LAGLIDADG" evidence="3">
    <location>
        <begin position="76"/>
        <end position="174"/>
    </location>
</feature>
<feature type="domain" description="Homing endonuclease LAGLIDADG" evidence="3">
    <location>
        <begin position="292"/>
        <end position="360"/>
    </location>
</feature>
<evidence type="ECO:0000256" key="1">
    <source>
        <dbReference type="SAM" id="MobiDB-lite"/>
    </source>
</evidence>
<dbReference type="GO" id="GO:0004519">
    <property type="term" value="F:endonuclease activity"/>
    <property type="evidence" value="ECO:0007669"/>
    <property type="project" value="UniProtKB-KW"/>
</dbReference>
<dbReference type="PANTHER" id="PTHR36181">
    <property type="entry name" value="INTRON-ENCODED ENDONUCLEASE AI3-RELATED"/>
    <property type="match status" value="1"/>
</dbReference>
<feature type="compositionally biased region" description="Polar residues" evidence="1">
    <location>
        <begin position="1004"/>
        <end position="1015"/>
    </location>
</feature>
<dbReference type="InterPro" id="IPR027434">
    <property type="entry name" value="Homing_endonucl"/>
</dbReference>
<evidence type="ECO:0000259" key="3">
    <source>
        <dbReference type="Pfam" id="PF00961"/>
    </source>
</evidence>
<keyword evidence="4" id="KW-0378">Hydrolase</keyword>
<accession>A0A291LIK1</accession>
<sequence length="1097" mass="124456">MHQTISEKFFINLLGTLVPLYPAFIFGLLYFVFNQNSRLSSFVSAHESEQCSDYDSVVQVGFPVIKNYLNPYYVPGFADAEGLFILSIYKNNKKSELSWSVLPKFAINLHLKDKGLLENIQSFFGVGRLSVDYSNNKVQYSVNSAKDLVNVIIPHFERYPLCTVKHADYLLFKSAPWAPQATRGALRPVLLFKEKKHLTIEGLQQIVNIRASINKGLTETLLIHFPDTKPATKPLTRISDSINPHWLLGFVEGESCFFISSPVGRPRGLLEVPALRPRTRSLGLGREAGVTKNSSSKSYASLLFKLTQHSRDGFAELIKQIAKYLDCGFIVEKADIVTFNCKKLDILDKIIPFFYKYPLIALRPRTRSLGLGREGQKKLDSADFYKVAMMASAKNKLHLTPKGWNELEIIKAGMNRNRGGDKITINKIQKREYHSTRLYLKSPEQRCHYFMHVQLRGMLTRFYIWINYYIDWVILGEAILRLCVSYNFMYTAKVKIPLNKNNSQVTNPLNSVVGTSEAIRLININKRSIHKLSNSDRDLKFKQWLAGLIDGDGSFSLSKLGYASLEITMDIRDEHALQIIKNVYGGSIKLRSNAKALRYRLHHKSGLLQVINDVNGHIRNPHRLVQLNKICIKYDLNLIWPEKLTEDNGWFSGFFDADGTITINKSNTQLSISAGQKTSELLAPLVDLYGGHVYIDNGSSTSFKWYLTKREDVLRLIEYFKKQPSRSAKNKRLHLVPQFYELKDMKAHLMPETLRGKAFKLFMDKWDKFDDTNYSLLPLRPRTRSLGLGREASIKKNVSTQKRNFSSFGYSSLQQRPSHNGVNKISNNLLSSWYVTGFSDAEASFTVTFAKRAASKTGYFVQPSFQINLDKDDLALLGKIKTFFQDAGTITKPGPNSNMYRVRSLDELNNIIIPHFSKYPLKTQKQADFQLFTKIVDLLNNKEHLTMDPARPPDAGSPSEGLSKIASIKASMNNGLTEKIKTDFSNITPSLPWGEPCSPREETSSSPRGASLRNNIESRVPNPQWLVGFVEGEGSFWISIKKKTISKVGGTPNLVFQINQHSRDANLINSLVEYLGCGKIKVEEGKKIVNFQVSRFT</sequence>
<name>A0A291LIK1_9PEZI</name>
<dbReference type="InterPro" id="IPR004860">
    <property type="entry name" value="LAGLIDADG_dom"/>
</dbReference>
<keyword evidence="2" id="KW-1133">Transmembrane helix</keyword>
<proteinExistence type="predicted"/>
<keyword evidence="4" id="KW-0255">Endonuclease</keyword>
<feature type="transmembrane region" description="Helical" evidence="2">
    <location>
        <begin position="9"/>
        <end position="33"/>
    </location>
</feature>
<protein>
    <submittedName>
        <fullName evidence="4">LAGLIDADG endonuclease</fullName>
    </submittedName>
</protein>
<gene>
    <name evidence="4" type="primary">orf1097</name>
</gene>
<dbReference type="Gene3D" id="3.10.28.10">
    <property type="entry name" value="Homing endonucleases"/>
    <property type="match status" value="6"/>
</dbReference>
<feature type="domain" description="Homing endonuclease LAGLIDADG" evidence="3">
    <location>
        <begin position="545"/>
        <end position="612"/>
    </location>
</feature>
<keyword evidence="2" id="KW-0472">Membrane</keyword>
<dbReference type="AlphaFoldDB" id="A0A291LIK1"/>
<dbReference type="EMBL" id="KY575056">
    <property type="protein sequence ID" value="ATI20377.1"/>
    <property type="molecule type" value="Genomic_DNA"/>
</dbReference>
<keyword evidence="4" id="KW-0540">Nuclease</keyword>
<evidence type="ECO:0000313" key="4">
    <source>
        <dbReference type="EMBL" id="ATI20377.1"/>
    </source>
</evidence>
<dbReference type="PANTHER" id="PTHR36181:SF4">
    <property type="entry name" value="LAGLIDADG ENDONUCLEASE"/>
    <property type="match status" value="1"/>
</dbReference>
<dbReference type="Pfam" id="PF00961">
    <property type="entry name" value="LAGLIDADG_1"/>
    <property type="match status" value="6"/>
</dbReference>
<dbReference type="SUPFAM" id="SSF55608">
    <property type="entry name" value="Homing endonucleases"/>
    <property type="match status" value="6"/>
</dbReference>
<keyword evidence="4" id="KW-0496">Mitochondrion</keyword>
<dbReference type="InterPro" id="IPR051289">
    <property type="entry name" value="LAGLIDADG_Endonuclease"/>
</dbReference>
<geneLocation type="mitochondrion" evidence="4"/>
<keyword evidence="2" id="KW-0812">Transmembrane</keyword>
<feature type="domain" description="Homing endonuclease LAGLIDADG" evidence="3">
    <location>
        <begin position="652"/>
        <end position="738"/>
    </location>
</feature>
<feature type="region of interest" description="Disordered" evidence="1">
    <location>
        <begin position="987"/>
        <end position="1015"/>
    </location>
</feature>
<feature type="domain" description="Homing endonuclease LAGLIDADG" evidence="3">
    <location>
        <begin position="1026"/>
        <end position="1095"/>
    </location>
</feature>
<reference evidence="4" key="1">
    <citation type="submission" date="2017-02" db="EMBL/GenBank/DDBJ databases">
        <title>Fungal Comparative Genomics of Melanconis species and Ophiognomonia clavigignenti-juglandacearum at Different Phylogenetic Distances.</title>
        <authorList>
            <person name="Demers J.E."/>
            <person name="Castlebury L.A."/>
        </authorList>
    </citation>
    <scope>NUCLEOTIDE SEQUENCE</scope>
    <source>
        <strain evidence="4">MAFF410216</strain>
    </source>
</reference>
<feature type="domain" description="Homing endonuclease LAGLIDADG" evidence="3">
    <location>
        <begin position="836"/>
        <end position="936"/>
    </location>
</feature>
<dbReference type="GO" id="GO:0005739">
    <property type="term" value="C:mitochondrion"/>
    <property type="evidence" value="ECO:0007669"/>
    <property type="project" value="UniProtKB-ARBA"/>
</dbReference>
<organism evidence="4">
    <name type="scientific">Juglanconis oblonga</name>
    <dbReference type="NCBI Taxonomy" id="1940568"/>
    <lineage>
        <taxon>Eukaryota</taxon>
        <taxon>Fungi</taxon>
        <taxon>Dikarya</taxon>
        <taxon>Ascomycota</taxon>
        <taxon>Pezizomycotina</taxon>
        <taxon>Sordariomycetes</taxon>
        <taxon>Sordariomycetidae</taxon>
        <taxon>Diaporthales</taxon>
        <taxon>Juglanconidaceae</taxon>
        <taxon>Juglanconis</taxon>
    </lineage>
</organism>
<evidence type="ECO:0000256" key="2">
    <source>
        <dbReference type="SAM" id="Phobius"/>
    </source>
</evidence>